<dbReference type="SMART" id="SM00382">
    <property type="entry name" value="AAA"/>
    <property type="match status" value="1"/>
</dbReference>
<keyword evidence="6" id="KW-0067">ATP-binding</keyword>
<evidence type="ECO:0000256" key="4">
    <source>
        <dbReference type="ARBA" id="ARBA00022801"/>
    </source>
</evidence>
<gene>
    <name evidence="8" type="ORF">EB796_004584</name>
</gene>
<evidence type="ECO:0000259" key="7">
    <source>
        <dbReference type="SMART" id="SM00382"/>
    </source>
</evidence>
<evidence type="ECO:0000256" key="5">
    <source>
        <dbReference type="ARBA" id="ARBA00022806"/>
    </source>
</evidence>
<dbReference type="CDD" id="cd18808">
    <property type="entry name" value="SF1_C_Upf1"/>
    <property type="match status" value="1"/>
</dbReference>
<dbReference type="GO" id="GO:0032574">
    <property type="term" value="F:5'-3' RNA helicase activity"/>
    <property type="evidence" value="ECO:0007669"/>
    <property type="project" value="InterPro"/>
</dbReference>
<dbReference type="GO" id="GO:0016787">
    <property type="term" value="F:hydrolase activity"/>
    <property type="evidence" value="ECO:0007669"/>
    <property type="project" value="UniProtKB-KW"/>
</dbReference>
<dbReference type="AlphaFoldDB" id="A0A7J7KI10"/>
<accession>A0A7J7KI10</accession>
<keyword evidence="9" id="KW-1185">Reference proteome</keyword>
<evidence type="ECO:0000313" key="9">
    <source>
        <dbReference type="Proteomes" id="UP000593567"/>
    </source>
</evidence>
<dbReference type="GO" id="GO:0005524">
    <property type="term" value="F:ATP binding"/>
    <property type="evidence" value="ECO:0007669"/>
    <property type="project" value="UniProtKB-KW"/>
</dbReference>
<keyword evidence="2" id="KW-0963">Cytoplasm</keyword>
<dbReference type="Pfam" id="PF13087">
    <property type="entry name" value="AAA_12"/>
    <property type="match status" value="1"/>
</dbReference>
<dbReference type="EMBL" id="VXIV02000622">
    <property type="protein sequence ID" value="KAF6037106.1"/>
    <property type="molecule type" value="Genomic_DNA"/>
</dbReference>
<keyword evidence="4" id="KW-0378">Hydrolase</keyword>
<dbReference type="CDD" id="cd18038">
    <property type="entry name" value="DEXXQc_Helz-like"/>
    <property type="match status" value="1"/>
</dbReference>
<dbReference type="InterPro" id="IPR047187">
    <property type="entry name" value="SF1_C_Upf1"/>
</dbReference>
<name>A0A7J7KI10_BUGNE</name>
<dbReference type="OrthoDB" id="6513042at2759"/>
<evidence type="ECO:0000313" key="8">
    <source>
        <dbReference type="EMBL" id="KAF6037106.1"/>
    </source>
</evidence>
<comment type="subcellular location">
    <subcellularLocation>
        <location evidence="1">Cytoplasm</location>
    </subcellularLocation>
</comment>
<dbReference type="Gene3D" id="3.40.50.300">
    <property type="entry name" value="P-loop containing nucleotide triphosphate hydrolases"/>
    <property type="match status" value="2"/>
</dbReference>
<keyword evidence="3" id="KW-0547">Nucleotide-binding</keyword>
<comment type="caution">
    <text evidence="8">The sequence shown here is derived from an EMBL/GenBank/DDBJ whole genome shotgun (WGS) entry which is preliminary data.</text>
</comment>
<dbReference type="InterPro" id="IPR049080">
    <property type="entry name" value="MOV-10-like_beta-barrel"/>
</dbReference>
<evidence type="ECO:0000256" key="6">
    <source>
        <dbReference type="ARBA" id="ARBA00022840"/>
    </source>
</evidence>
<proteinExistence type="predicted"/>
<organism evidence="8 9">
    <name type="scientific">Bugula neritina</name>
    <name type="common">Brown bryozoan</name>
    <name type="synonym">Sertularia neritina</name>
    <dbReference type="NCBI Taxonomy" id="10212"/>
    <lineage>
        <taxon>Eukaryota</taxon>
        <taxon>Metazoa</taxon>
        <taxon>Spiralia</taxon>
        <taxon>Lophotrochozoa</taxon>
        <taxon>Bryozoa</taxon>
        <taxon>Gymnolaemata</taxon>
        <taxon>Cheilostomatida</taxon>
        <taxon>Flustrina</taxon>
        <taxon>Buguloidea</taxon>
        <taxon>Bugulidae</taxon>
        <taxon>Bugula</taxon>
    </lineage>
</organism>
<dbReference type="PANTHER" id="PTHR45418">
    <property type="entry name" value="CANCER/TESTIS ANTIGEN 55"/>
    <property type="match status" value="1"/>
</dbReference>
<dbReference type="Pfam" id="PF21634">
    <property type="entry name" value="MOV-10_beta-barrel"/>
    <property type="match status" value="1"/>
</dbReference>
<dbReference type="InterPro" id="IPR027417">
    <property type="entry name" value="P-loop_NTPase"/>
</dbReference>
<evidence type="ECO:0000256" key="2">
    <source>
        <dbReference type="ARBA" id="ARBA00022490"/>
    </source>
</evidence>
<dbReference type="GO" id="GO:0003723">
    <property type="term" value="F:RNA binding"/>
    <property type="evidence" value="ECO:0007669"/>
    <property type="project" value="InterPro"/>
</dbReference>
<dbReference type="SUPFAM" id="SSF52540">
    <property type="entry name" value="P-loop containing nucleoside triphosphate hydrolases"/>
    <property type="match status" value="1"/>
</dbReference>
<dbReference type="InterPro" id="IPR026122">
    <property type="entry name" value="MOV-10/SDE3_DEXXQ/H-box"/>
</dbReference>
<dbReference type="GO" id="GO:0005737">
    <property type="term" value="C:cytoplasm"/>
    <property type="evidence" value="ECO:0007669"/>
    <property type="project" value="UniProtKB-SubCell"/>
</dbReference>
<dbReference type="PANTHER" id="PTHR45418:SF1">
    <property type="entry name" value="CANCER_TESTIS ANTIGEN 55"/>
    <property type="match status" value="1"/>
</dbReference>
<sequence length="528" mass="60329">MLYLEEVQQERDIPGLAEKRPSVLRGDRLHVAPRPPDEFKYEGLVDDTALNDAYLVFNPSFEQDIDVDYRKEFRIEFTVDRLSLRIMHRAVDIMRSEESYQNVLFPNLTSLSSMRNPDTLDIEYVKLIISLNTTMMLTNLKNFSCVPRCFEKLIGENPEQLRAVKHIVCGTSRPAPYLIYGPPGTGKTTTLVEAIKQVCKDNPKSKILVCAPQNDAADVIAERLLDDVHTDSILRFNAVSRMATLVSSGRLVSAELNDHFTHLFIDEAGFATEPETVIPLALLDPRESQLVLAGDPEQLGPILRSSTSKYYGFGTSLLERLMAMEMGLYSKTEGYNPDFVTKLYLPRKGFPMIFHRVDGREEQEESSPSWFNRLEVVEVKKYVEKLLFEHPRQKPKHIGIISPYILQVKKIKRALRDIKDERLENINVDIEDITVGSVEKFQGNERKVIIISTVRSQPEQMKMDQKFNLGFVKSPKRFNVAITRAKALLIVIGNPIILCTDDKWRRLSEYKIIVIVCSLLATGHGWRL</sequence>
<evidence type="ECO:0000256" key="1">
    <source>
        <dbReference type="ARBA" id="ARBA00004496"/>
    </source>
</evidence>
<keyword evidence="5" id="KW-0347">Helicase</keyword>
<dbReference type="InterPro" id="IPR003593">
    <property type="entry name" value="AAA+_ATPase"/>
</dbReference>
<evidence type="ECO:0000256" key="3">
    <source>
        <dbReference type="ARBA" id="ARBA00022741"/>
    </source>
</evidence>
<dbReference type="InterPro" id="IPR041679">
    <property type="entry name" value="DNA2/NAM7-like_C"/>
</dbReference>
<dbReference type="Proteomes" id="UP000593567">
    <property type="component" value="Unassembled WGS sequence"/>
</dbReference>
<reference evidence="8" key="1">
    <citation type="submission" date="2020-06" db="EMBL/GenBank/DDBJ databases">
        <title>Draft genome of Bugula neritina, a colonial animal packing powerful symbionts and potential medicines.</title>
        <authorList>
            <person name="Rayko M."/>
        </authorList>
    </citation>
    <scope>NUCLEOTIDE SEQUENCE [LARGE SCALE GENOMIC DNA]</scope>
    <source>
        <strain evidence="8">Kwan_BN1</strain>
    </source>
</reference>
<feature type="domain" description="AAA+ ATPase" evidence="7">
    <location>
        <begin position="173"/>
        <end position="315"/>
    </location>
</feature>
<protein>
    <submittedName>
        <fullName evidence="8">MOV10</fullName>
    </submittedName>
</protein>
<dbReference type="Pfam" id="PF13604">
    <property type="entry name" value="AAA_30"/>
    <property type="match status" value="1"/>
</dbReference>